<dbReference type="EnsemblMetazoa" id="CLYHEMT007743.1">
    <property type="protein sequence ID" value="CLYHEMP007743.1"/>
    <property type="gene ID" value="CLYHEMG007743"/>
</dbReference>
<dbReference type="AlphaFoldDB" id="A0A7M5V102"/>
<dbReference type="Proteomes" id="UP000594262">
    <property type="component" value="Unplaced"/>
</dbReference>
<protein>
    <recommendedName>
        <fullName evidence="4">MORN repeat-containing protein 3</fullName>
    </recommendedName>
</protein>
<dbReference type="GO" id="GO:0001669">
    <property type="term" value="C:acrosomal vesicle"/>
    <property type="evidence" value="ECO:0007669"/>
    <property type="project" value="UniProtKB-SubCell"/>
</dbReference>
<comment type="function">
    <text evidence="5">Assembles a suppression complex (suppresome) by tethering SIRT1 and MDM2 to regulate composite modifications of p53/TP53. Confers both deacetylation-mediated functional inactivation, by SIRT1, and ubiquitination-dependent degradation, by MDM2, of p53/TP53, promoting a proliferative and cell survival behaviors. May play a role in the regulation of spermatogenesis.</text>
</comment>
<keyword evidence="2" id="KW-0677">Repeat</keyword>
<dbReference type="InterPro" id="IPR052472">
    <property type="entry name" value="MORN3"/>
</dbReference>
<dbReference type="PANTHER" id="PTHR46511:SF1">
    <property type="entry name" value="MORN REPEAT-CONTAINING PROTEIN 3"/>
    <property type="match status" value="1"/>
</dbReference>
<evidence type="ECO:0000256" key="1">
    <source>
        <dbReference type="ARBA" id="ARBA00004218"/>
    </source>
</evidence>
<dbReference type="Pfam" id="PF02493">
    <property type="entry name" value="MORN"/>
    <property type="match status" value="6"/>
</dbReference>
<evidence type="ECO:0000256" key="5">
    <source>
        <dbReference type="ARBA" id="ARBA00045851"/>
    </source>
</evidence>
<evidence type="ECO:0000256" key="3">
    <source>
        <dbReference type="ARBA" id="ARBA00023329"/>
    </source>
</evidence>
<keyword evidence="3" id="KW-0968">Cytoplasmic vesicle</keyword>
<organism evidence="6 7">
    <name type="scientific">Clytia hemisphaerica</name>
    <dbReference type="NCBI Taxonomy" id="252671"/>
    <lineage>
        <taxon>Eukaryota</taxon>
        <taxon>Metazoa</taxon>
        <taxon>Cnidaria</taxon>
        <taxon>Hydrozoa</taxon>
        <taxon>Hydroidolina</taxon>
        <taxon>Leptothecata</taxon>
        <taxon>Obeliida</taxon>
        <taxon>Clytiidae</taxon>
        <taxon>Clytia</taxon>
    </lineage>
</organism>
<name>A0A7M5V102_9CNID</name>
<dbReference type="EnsemblMetazoa" id="CLYHEMT007743.2">
    <property type="protein sequence ID" value="CLYHEMP007743.2"/>
    <property type="gene ID" value="CLYHEMG007743"/>
</dbReference>
<evidence type="ECO:0000256" key="4">
    <source>
        <dbReference type="ARBA" id="ARBA00039854"/>
    </source>
</evidence>
<dbReference type="SUPFAM" id="SSF82185">
    <property type="entry name" value="Histone H3 K4-specific methyltransferase SET7/9 N-terminal domain"/>
    <property type="match status" value="2"/>
</dbReference>
<dbReference type="RefSeq" id="XP_066917118.1">
    <property type="nucleotide sequence ID" value="XM_067061017.1"/>
</dbReference>
<evidence type="ECO:0000256" key="2">
    <source>
        <dbReference type="ARBA" id="ARBA00022737"/>
    </source>
</evidence>
<keyword evidence="7" id="KW-1185">Reference proteome</keyword>
<reference evidence="6" key="1">
    <citation type="submission" date="2021-01" db="UniProtKB">
        <authorList>
            <consortium name="EnsemblMetazoa"/>
        </authorList>
    </citation>
    <scope>IDENTIFICATION</scope>
</reference>
<dbReference type="Gene3D" id="2.20.110.10">
    <property type="entry name" value="Histone H3 K4-specific methyltransferase SET7/9 N-terminal domain"/>
    <property type="match status" value="3"/>
</dbReference>
<dbReference type="PANTHER" id="PTHR46511">
    <property type="entry name" value="MORN REPEAT-CONTAINING PROTEIN 3"/>
    <property type="match status" value="1"/>
</dbReference>
<evidence type="ECO:0000313" key="7">
    <source>
        <dbReference type="Proteomes" id="UP000594262"/>
    </source>
</evidence>
<comment type="subcellular location">
    <subcellularLocation>
        <location evidence="1">Cytoplasmic vesicle</location>
        <location evidence="1">Secretory vesicle</location>
        <location evidence="1">Acrosome</location>
    </subcellularLocation>
</comment>
<sequence>MPFVKSPKQNQPLWKEWDRRAQKEGQLNTFYSVNGDHYTGEWHNNTKHGKGAQFWKKTGALYDGDWKNNKRCGFGTLSIPNGNEEGEYKKVYAGGWKNDKRHGHGTNYYTLTEYYEGEWYLNKRSGWGRMYYADGSIYEGEWLEDKRNGHGMLRLTDENRYEGQWKDGMKHGEGKFYHYNKGQVFLGTWLNDVAKCGTMEDFNRETAIDATKYPLPELELEDPKDVLGNANESLQDFL</sequence>
<accession>A0A7M5V102</accession>
<dbReference type="InterPro" id="IPR003409">
    <property type="entry name" value="MORN"/>
</dbReference>
<dbReference type="OrthoDB" id="270720at2759"/>
<dbReference type="RefSeq" id="XP_066917119.1">
    <property type="nucleotide sequence ID" value="XM_067061018.1"/>
</dbReference>
<proteinExistence type="predicted"/>
<dbReference type="GeneID" id="136804311"/>
<evidence type="ECO:0000313" key="6">
    <source>
        <dbReference type="EnsemblMetazoa" id="CLYHEMP007743.1"/>
    </source>
</evidence>
<dbReference type="SMART" id="SM00698">
    <property type="entry name" value="MORN"/>
    <property type="match status" value="6"/>
</dbReference>